<feature type="region of interest" description="Disordered" evidence="1">
    <location>
        <begin position="117"/>
        <end position="160"/>
    </location>
</feature>
<feature type="compositionally biased region" description="Acidic residues" evidence="1">
    <location>
        <begin position="122"/>
        <end position="144"/>
    </location>
</feature>
<organism evidence="2 3">
    <name type="scientific">Carex littledalei</name>
    <dbReference type="NCBI Taxonomy" id="544730"/>
    <lineage>
        <taxon>Eukaryota</taxon>
        <taxon>Viridiplantae</taxon>
        <taxon>Streptophyta</taxon>
        <taxon>Embryophyta</taxon>
        <taxon>Tracheophyta</taxon>
        <taxon>Spermatophyta</taxon>
        <taxon>Magnoliopsida</taxon>
        <taxon>Liliopsida</taxon>
        <taxon>Poales</taxon>
        <taxon>Cyperaceae</taxon>
        <taxon>Cyperoideae</taxon>
        <taxon>Cariceae</taxon>
        <taxon>Carex</taxon>
        <taxon>Carex subgen. Euthyceras</taxon>
    </lineage>
</organism>
<gene>
    <name evidence="2" type="ORF">FCM35_KLT20532</name>
</gene>
<dbReference type="EMBL" id="SWLB01000008">
    <property type="protein sequence ID" value="KAF3336025.1"/>
    <property type="molecule type" value="Genomic_DNA"/>
</dbReference>
<dbReference type="AlphaFoldDB" id="A0A833QZY1"/>
<evidence type="ECO:0000256" key="1">
    <source>
        <dbReference type="SAM" id="MobiDB-lite"/>
    </source>
</evidence>
<comment type="caution">
    <text evidence="2">The sequence shown here is derived from an EMBL/GenBank/DDBJ whole genome shotgun (WGS) entry which is preliminary data.</text>
</comment>
<keyword evidence="3" id="KW-1185">Reference proteome</keyword>
<protein>
    <submittedName>
        <fullName evidence="2">Protein NRT1/ PTR FAMILY 6.1</fullName>
    </submittedName>
</protein>
<evidence type="ECO:0000313" key="3">
    <source>
        <dbReference type="Proteomes" id="UP000623129"/>
    </source>
</evidence>
<name>A0A833QZY1_9POAL</name>
<evidence type="ECO:0000313" key="2">
    <source>
        <dbReference type="EMBL" id="KAF3336025.1"/>
    </source>
</evidence>
<dbReference type="Proteomes" id="UP000623129">
    <property type="component" value="Unassembled WGS sequence"/>
</dbReference>
<sequence>MIIVGLLEFLYQEAPDAMRSVESAYAAVAGGLGCFFATMLNNVINGLTGNEEEEKPSWLSQNINSGSLTSLANLSQEIEKVKKALRLNRATLKKVLYKVDLLCEAWKVNKLGPLPPKMGIESESEYSDNGTDMDDADTVPDPEDQGTGFEGVSYHNGSAN</sequence>
<accession>A0A833QZY1</accession>
<reference evidence="2" key="1">
    <citation type="submission" date="2020-01" db="EMBL/GenBank/DDBJ databases">
        <title>Genome sequence of Kobresia littledalei, the first chromosome-level genome in the family Cyperaceae.</title>
        <authorList>
            <person name="Qu G."/>
        </authorList>
    </citation>
    <scope>NUCLEOTIDE SEQUENCE</scope>
    <source>
        <strain evidence="2">C.B.Clarke</strain>
        <tissue evidence="2">Leaf</tissue>
    </source>
</reference>
<proteinExistence type="predicted"/>
<dbReference type="OrthoDB" id="8904098at2759"/>
<dbReference type="InterPro" id="IPR036259">
    <property type="entry name" value="MFS_trans_sf"/>
</dbReference>
<dbReference type="Gene3D" id="1.20.1250.20">
    <property type="entry name" value="MFS general substrate transporter like domains"/>
    <property type="match status" value="1"/>
</dbReference>